<dbReference type="OrthoDB" id="3748385at2"/>
<evidence type="ECO:0000256" key="1">
    <source>
        <dbReference type="ARBA" id="ARBA00022527"/>
    </source>
</evidence>
<feature type="domain" description="Histidine kinase/HSP90-like ATPase" evidence="2">
    <location>
        <begin position="18"/>
        <end position="118"/>
    </location>
</feature>
<reference evidence="3 4" key="1">
    <citation type="submission" date="2019-01" db="EMBL/GenBank/DDBJ databases">
        <title>Sequencing the genomes of 1000 actinobacteria strains.</title>
        <authorList>
            <person name="Klenk H.-P."/>
        </authorList>
    </citation>
    <scope>NUCLEOTIDE SEQUENCE [LARGE SCALE GENOMIC DNA]</scope>
    <source>
        <strain evidence="3 4">DSM 43925</strain>
    </source>
</reference>
<comment type="caution">
    <text evidence="3">The sequence shown here is derived from an EMBL/GenBank/DDBJ whole genome shotgun (WGS) entry which is preliminary data.</text>
</comment>
<dbReference type="Gene3D" id="3.30.565.10">
    <property type="entry name" value="Histidine kinase-like ATPase, C-terminal domain"/>
    <property type="match status" value="1"/>
</dbReference>
<dbReference type="InterPro" id="IPR003594">
    <property type="entry name" value="HATPase_dom"/>
</dbReference>
<evidence type="ECO:0000259" key="2">
    <source>
        <dbReference type="Pfam" id="PF13581"/>
    </source>
</evidence>
<evidence type="ECO:0000313" key="3">
    <source>
        <dbReference type="EMBL" id="RVX41330.1"/>
    </source>
</evidence>
<protein>
    <submittedName>
        <fullName evidence="3">Anti-sigma regulatory factor (Ser/Thr protein kinase)</fullName>
    </submittedName>
</protein>
<gene>
    <name evidence="3" type="ORF">EDD27_3844</name>
</gene>
<dbReference type="GO" id="GO:0004674">
    <property type="term" value="F:protein serine/threonine kinase activity"/>
    <property type="evidence" value="ECO:0007669"/>
    <property type="project" value="UniProtKB-KW"/>
</dbReference>
<keyword evidence="1" id="KW-0418">Kinase</keyword>
<name>A0A438M6K2_9ACTN</name>
<dbReference type="InterPro" id="IPR050267">
    <property type="entry name" value="Anti-sigma-factor_SerPK"/>
</dbReference>
<organism evidence="3 4">
    <name type="scientific">Nonomuraea polychroma</name>
    <dbReference type="NCBI Taxonomy" id="46176"/>
    <lineage>
        <taxon>Bacteria</taxon>
        <taxon>Bacillati</taxon>
        <taxon>Actinomycetota</taxon>
        <taxon>Actinomycetes</taxon>
        <taxon>Streptosporangiales</taxon>
        <taxon>Streptosporangiaceae</taxon>
        <taxon>Nonomuraea</taxon>
    </lineage>
</organism>
<dbReference type="RefSeq" id="WP_127933582.1">
    <property type="nucleotide sequence ID" value="NZ_SAUN01000001.1"/>
</dbReference>
<dbReference type="EMBL" id="SAUN01000001">
    <property type="protein sequence ID" value="RVX41330.1"/>
    <property type="molecule type" value="Genomic_DNA"/>
</dbReference>
<dbReference type="PANTHER" id="PTHR35526:SF3">
    <property type="entry name" value="ANTI-SIGMA-F FACTOR RSBW"/>
    <property type="match status" value="1"/>
</dbReference>
<dbReference type="Pfam" id="PF13581">
    <property type="entry name" value="HATPase_c_2"/>
    <property type="match status" value="1"/>
</dbReference>
<keyword evidence="1" id="KW-0808">Transferase</keyword>
<evidence type="ECO:0000313" key="4">
    <source>
        <dbReference type="Proteomes" id="UP000284824"/>
    </source>
</evidence>
<proteinExistence type="predicted"/>
<dbReference type="CDD" id="cd16936">
    <property type="entry name" value="HATPase_RsbW-like"/>
    <property type="match status" value="1"/>
</dbReference>
<keyword evidence="1" id="KW-0723">Serine/threonine-protein kinase</keyword>
<dbReference type="SUPFAM" id="SSF55874">
    <property type="entry name" value="ATPase domain of HSP90 chaperone/DNA topoisomerase II/histidine kinase"/>
    <property type="match status" value="1"/>
</dbReference>
<dbReference type="Proteomes" id="UP000284824">
    <property type="component" value="Unassembled WGS sequence"/>
</dbReference>
<dbReference type="AlphaFoldDB" id="A0A438M6K2"/>
<sequence length="149" mass="16073">MTAEFELRCSISPDLGYIRDLVRIHARYHGFTGERLEDLVVAVNEAVTNVLDHGGQAGLVTGRGHEHGITVEVLDIGGRLTPEDLAAATVDPTGSHGFGLWVIQHLCDEVTLEQTDLGPLLGLHMHGRSAPIIPLEGRLSRESAPWQAG</sequence>
<accession>A0A438M6K2</accession>
<dbReference type="PANTHER" id="PTHR35526">
    <property type="entry name" value="ANTI-SIGMA-F FACTOR RSBW-RELATED"/>
    <property type="match status" value="1"/>
</dbReference>
<keyword evidence="4" id="KW-1185">Reference proteome</keyword>
<dbReference type="InterPro" id="IPR036890">
    <property type="entry name" value="HATPase_C_sf"/>
</dbReference>